<dbReference type="Proteomes" id="UP000318331">
    <property type="component" value="Unassembled WGS sequence"/>
</dbReference>
<dbReference type="RefSeq" id="WP_141915535.1">
    <property type="nucleotide sequence ID" value="NZ_BAAAYS010000001.1"/>
</dbReference>
<feature type="transmembrane region" description="Helical" evidence="1">
    <location>
        <begin position="122"/>
        <end position="151"/>
    </location>
</feature>
<sequence length="260" mass="27769">MTVPPTFELPPFPFPPADRREPRAERWFAARLLSAGLLGAVWVAAAFVSPTIRAIRLSFTPLSPALSPLGTGVTEDIWQALPWWGVAFVVSGVALALVHYQVMSFVLTLPRFRGLSPFGSQVVGFVSAWAATIVSMMLVAGVWALGTVIVWSPLMRTRDAMSSDDASYAAVTVGAAILHSLSWACLMGLGAALVLVVVQGIVRARGYTGDSVPRPEWLSPWVRRWLGSILALLLLAAALAVVVAANRGLLDTYFPGGMVS</sequence>
<keyword evidence="3" id="KW-1185">Reference proteome</keyword>
<dbReference type="AlphaFoldDB" id="A0A543I535"/>
<feature type="transmembrane region" description="Helical" evidence="1">
    <location>
        <begin position="83"/>
        <end position="110"/>
    </location>
</feature>
<keyword evidence="1" id="KW-0472">Membrane</keyword>
<keyword evidence="1" id="KW-1133">Transmembrane helix</keyword>
<evidence type="ECO:0000313" key="3">
    <source>
        <dbReference type="Proteomes" id="UP000318331"/>
    </source>
</evidence>
<gene>
    <name evidence="2" type="ORF">FB466_0490</name>
</gene>
<comment type="caution">
    <text evidence="2">The sequence shown here is derived from an EMBL/GenBank/DDBJ whole genome shotgun (WGS) entry which is preliminary data.</text>
</comment>
<protein>
    <submittedName>
        <fullName evidence="2">Uncharacterized protein</fullName>
    </submittedName>
</protein>
<keyword evidence="1" id="KW-0812">Transmembrane</keyword>
<feature type="transmembrane region" description="Helical" evidence="1">
    <location>
        <begin position="28"/>
        <end position="48"/>
    </location>
</feature>
<accession>A0A543I535</accession>
<reference evidence="2 3" key="1">
    <citation type="submission" date="2019-06" db="EMBL/GenBank/DDBJ databases">
        <title>Sequencing the genomes of 1000 actinobacteria strains.</title>
        <authorList>
            <person name="Klenk H.-P."/>
        </authorList>
    </citation>
    <scope>NUCLEOTIDE SEQUENCE [LARGE SCALE GENOMIC DNA]</scope>
    <source>
        <strain evidence="2 3">DSM 18031</strain>
    </source>
</reference>
<feature type="transmembrane region" description="Helical" evidence="1">
    <location>
        <begin position="171"/>
        <end position="204"/>
    </location>
</feature>
<feature type="transmembrane region" description="Helical" evidence="1">
    <location>
        <begin position="225"/>
        <end position="245"/>
    </location>
</feature>
<evidence type="ECO:0000256" key="1">
    <source>
        <dbReference type="SAM" id="Phobius"/>
    </source>
</evidence>
<organism evidence="2 3">
    <name type="scientific">Klugiella xanthotipulae</name>
    <dbReference type="NCBI Taxonomy" id="244735"/>
    <lineage>
        <taxon>Bacteria</taxon>
        <taxon>Bacillati</taxon>
        <taxon>Actinomycetota</taxon>
        <taxon>Actinomycetes</taxon>
        <taxon>Micrococcales</taxon>
        <taxon>Microbacteriaceae</taxon>
        <taxon>Klugiella</taxon>
    </lineage>
</organism>
<proteinExistence type="predicted"/>
<evidence type="ECO:0000313" key="2">
    <source>
        <dbReference type="EMBL" id="TQM65679.1"/>
    </source>
</evidence>
<name>A0A543I535_9MICO</name>
<dbReference type="EMBL" id="VFPN01000001">
    <property type="protein sequence ID" value="TQM65679.1"/>
    <property type="molecule type" value="Genomic_DNA"/>
</dbReference>